<dbReference type="AlphaFoldDB" id="A0A9N9P9Q3"/>
<organism evidence="1 2">
    <name type="scientific">Dentiscutata erythropus</name>
    <dbReference type="NCBI Taxonomy" id="1348616"/>
    <lineage>
        <taxon>Eukaryota</taxon>
        <taxon>Fungi</taxon>
        <taxon>Fungi incertae sedis</taxon>
        <taxon>Mucoromycota</taxon>
        <taxon>Glomeromycotina</taxon>
        <taxon>Glomeromycetes</taxon>
        <taxon>Diversisporales</taxon>
        <taxon>Gigasporaceae</taxon>
        <taxon>Dentiscutata</taxon>
    </lineage>
</organism>
<evidence type="ECO:0000313" key="2">
    <source>
        <dbReference type="Proteomes" id="UP000789405"/>
    </source>
</evidence>
<proteinExistence type="predicted"/>
<reference evidence="1" key="1">
    <citation type="submission" date="2021-06" db="EMBL/GenBank/DDBJ databases">
        <authorList>
            <person name="Kallberg Y."/>
            <person name="Tangrot J."/>
            <person name="Rosling A."/>
        </authorList>
    </citation>
    <scope>NUCLEOTIDE SEQUENCE</scope>
    <source>
        <strain evidence="1">MA453B</strain>
    </source>
</reference>
<feature type="non-terminal residue" evidence="1">
    <location>
        <position position="99"/>
    </location>
</feature>
<name>A0A9N9P9Q3_9GLOM</name>
<keyword evidence="2" id="KW-1185">Reference proteome</keyword>
<sequence length="99" mass="10972">ERDNHEIEMVLFLPIESRERDFETQAIFERDSFYSVGGKVVPGHYEGNVRPKMTIAVSTSVAILNKVSNSNKCPLKISLTGIPQELPRIVGTDGDAVVN</sequence>
<dbReference type="EMBL" id="CAJVPY010037158">
    <property type="protein sequence ID" value="CAG8802652.1"/>
    <property type="molecule type" value="Genomic_DNA"/>
</dbReference>
<evidence type="ECO:0000313" key="1">
    <source>
        <dbReference type="EMBL" id="CAG8802652.1"/>
    </source>
</evidence>
<protein>
    <submittedName>
        <fullName evidence="1">1884_t:CDS:1</fullName>
    </submittedName>
</protein>
<gene>
    <name evidence="1" type="ORF">DERYTH_LOCUS23725</name>
</gene>
<dbReference type="OrthoDB" id="2439266at2759"/>
<accession>A0A9N9P9Q3</accession>
<dbReference type="Proteomes" id="UP000789405">
    <property type="component" value="Unassembled WGS sequence"/>
</dbReference>
<comment type="caution">
    <text evidence="1">The sequence shown here is derived from an EMBL/GenBank/DDBJ whole genome shotgun (WGS) entry which is preliminary data.</text>
</comment>
<feature type="non-terminal residue" evidence="1">
    <location>
        <position position="1"/>
    </location>
</feature>